<feature type="transmembrane region" description="Helical" evidence="6">
    <location>
        <begin position="134"/>
        <end position="152"/>
    </location>
</feature>
<evidence type="ECO:0008006" key="9">
    <source>
        <dbReference type="Google" id="ProtNLM"/>
    </source>
</evidence>
<organism evidence="7 8">
    <name type="scientific">Asparagus officinalis</name>
    <name type="common">Garden asparagus</name>
    <dbReference type="NCBI Taxonomy" id="4686"/>
    <lineage>
        <taxon>Eukaryota</taxon>
        <taxon>Viridiplantae</taxon>
        <taxon>Streptophyta</taxon>
        <taxon>Embryophyta</taxon>
        <taxon>Tracheophyta</taxon>
        <taxon>Spermatophyta</taxon>
        <taxon>Magnoliopsida</taxon>
        <taxon>Liliopsida</taxon>
        <taxon>Asparagales</taxon>
        <taxon>Asparagaceae</taxon>
        <taxon>Asparagoideae</taxon>
        <taxon>Asparagus</taxon>
    </lineage>
</organism>
<dbReference type="GO" id="GO:0016020">
    <property type="term" value="C:membrane"/>
    <property type="evidence" value="ECO:0007669"/>
    <property type="project" value="UniProtKB-SubCell"/>
</dbReference>
<dbReference type="AlphaFoldDB" id="A0A5P1F0Z9"/>
<accession>A0A5P1F0Z9</accession>
<dbReference type="Proteomes" id="UP000243459">
    <property type="component" value="Chromosome 4"/>
</dbReference>
<evidence type="ECO:0000256" key="5">
    <source>
        <dbReference type="ARBA" id="ARBA00023136"/>
    </source>
</evidence>
<dbReference type="GO" id="GO:0005737">
    <property type="term" value="C:cytoplasm"/>
    <property type="evidence" value="ECO:0007669"/>
    <property type="project" value="UniProtKB-ARBA"/>
</dbReference>
<comment type="subcellular location">
    <subcellularLocation>
        <location evidence="1">Membrane</location>
        <topology evidence="1">Multi-pass membrane protein</topology>
    </subcellularLocation>
</comment>
<feature type="transmembrane region" description="Helical" evidence="6">
    <location>
        <begin position="78"/>
        <end position="96"/>
    </location>
</feature>
<evidence type="ECO:0000256" key="2">
    <source>
        <dbReference type="ARBA" id="ARBA00008707"/>
    </source>
</evidence>
<name>A0A5P1F0Z9_ASPOF</name>
<dbReference type="InterPro" id="IPR007770">
    <property type="entry name" value="DMP"/>
</dbReference>
<dbReference type="Gramene" id="ONK72038">
    <property type="protein sequence ID" value="ONK72038"/>
    <property type="gene ID" value="A4U43_C04F15040"/>
</dbReference>
<evidence type="ECO:0000256" key="1">
    <source>
        <dbReference type="ARBA" id="ARBA00004141"/>
    </source>
</evidence>
<gene>
    <name evidence="7" type="ORF">A4U43_C04F15040</name>
</gene>
<keyword evidence="5 6" id="KW-0472">Membrane</keyword>
<dbReference type="GO" id="GO:0010256">
    <property type="term" value="P:endomembrane system organization"/>
    <property type="evidence" value="ECO:0007669"/>
    <property type="project" value="TreeGrafter"/>
</dbReference>
<keyword evidence="3 6" id="KW-0812">Transmembrane</keyword>
<reference evidence="8" key="1">
    <citation type="journal article" date="2017" name="Nat. Commun.">
        <title>The asparagus genome sheds light on the origin and evolution of a young Y chromosome.</title>
        <authorList>
            <person name="Harkess A."/>
            <person name="Zhou J."/>
            <person name="Xu C."/>
            <person name="Bowers J.E."/>
            <person name="Van der Hulst R."/>
            <person name="Ayyampalayam S."/>
            <person name="Mercati F."/>
            <person name="Riccardi P."/>
            <person name="McKain M.R."/>
            <person name="Kakrana A."/>
            <person name="Tang H."/>
            <person name="Ray J."/>
            <person name="Groenendijk J."/>
            <person name="Arikit S."/>
            <person name="Mathioni S.M."/>
            <person name="Nakano M."/>
            <person name="Shan H."/>
            <person name="Telgmann-Rauber A."/>
            <person name="Kanno A."/>
            <person name="Yue Z."/>
            <person name="Chen H."/>
            <person name="Li W."/>
            <person name="Chen Y."/>
            <person name="Xu X."/>
            <person name="Zhang Y."/>
            <person name="Luo S."/>
            <person name="Chen H."/>
            <person name="Gao J."/>
            <person name="Mao Z."/>
            <person name="Pires J.C."/>
            <person name="Luo M."/>
            <person name="Kudrna D."/>
            <person name="Wing R.A."/>
            <person name="Meyers B.C."/>
            <person name="Yi K."/>
            <person name="Kong H."/>
            <person name="Lavrijsen P."/>
            <person name="Sunseri F."/>
            <person name="Falavigna A."/>
            <person name="Ye Y."/>
            <person name="Leebens-Mack J.H."/>
            <person name="Chen G."/>
        </authorList>
    </citation>
    <scope>NUCLEOTIDE SEQUENCE [LARGE SCALE GENOMIC DNA]</scope>
    <source>
        <strain evidence="8">cv. DH0086</strain>
    </source>
</reference>
<dbReference type="EMBL" id="CM007384">
    <property type="protein sequence ID" value="ONK72038.1"/>
    <property type="molecule type" value="Genomic_DNA"/>
</dbReference>
<evidence type="ECO:0000256" key="3">
    <source>
        <dbReference type="ARBA" id="ARBA00022692"/>
    </source>
</evidence>
<feature type="transmembrane region" description="Helical" evidence="6">
    <location>
        <begin position="164"/>
        <end position="183"/>
    </location>
</feature>
<comment type="similarity">
    <text evidence="2">Belongs to the plant DMP1 protein family.</text>
</comment>
<evidence type="ECO:0000313" key="7">
    <source>
        <dbReference type="EMBL" id="ONK72038.1"/>
    </source>
</evidence>
<proteinExistence type="inferred from homology"/>
<dbReference type="Pfam" id="PF05078">
    <property type="entry name" value="DUF679"/>
    <property type="match status" value="1"/>
</dbReference>
<dbReference type="PANTHER" id="PTHR31621">
    <property type="entry name" value="PROTEIN DMP3"/>
    <property type="match status" value="1"/>
</dbReference>
<dbReference type="OMA" id="LWLIDYP"/>
<protein>
    <recommendedName>
        <fullName evidence="9">DUF679 domain-containing protein</fullName>
    </recommendedName>
</protein>
<evidence type="ECO:0000313" key="8">
    <source>
        <dbReference type="Proteomes" id="UP000243459"/>
    </source>
</evidence>
<evidence type="ECO:0000256" key="4">
    <source>
        <dbReference type="ARBA" id="ARBA00022989"/>
    </source>
</evidence>
<keyword evidence="8" id="KW-1185">Reference proteome</keyword>
<evidence type="ECO:0000256" key="6">
    <source>
        <dbReference type="SAM" id="Phobius"/>
    </source>
</evidence>
<dbReference type="OrthoDB" id="525686at2759"/>
<keyword evidence="4 6" id="KW-1133">Transmembrane helix</keyword>
<sequence length="199" mass="21420">MSQRIPRSKSIKTPPPSLLYQETKKLIDPPAPPPTFSQKALTSTANLANLLPTGTLLAFQLLTPVSTNNGSCDAATRLITQILLLTLAVSAFIACFTDSFRAPDGQVYYGLATRSGMWLFNYPVKLAVPDLSEYRVSVVDGVHAVLTVLVFVSVAARGREEEEVLDLVPVGVGLMCGLLFVVFPTTRHGIGYPVTADGR</sequence>
<dbReference type="PANTHER" id="PTHR31621:SF1">
    <property type="entry name" value="PROTEIN DMP5"/>
    <property type="match status" value="1"/>
</dbReference>